<accession>A0AC61QRG9</accession>
<keyword evidence="2" id="KW-1185">Reference proteome</keyword>
<comment type="caution">
    <text evidence="1">The sequence shown here is derived from an EMBL/GenBank/DDBJ whole genome shotgun (WGS) entry which is preliminary data.</text>
</comment>
<protein>
    <submittedName>
        <fullName evidence="1">Uncharacterized protein</fullName>
    </submittedName>
</protein>
<dbReference type="EMBL" id="SRZC01000007">
    <property type="protein sequence ID" value="TGX82825.1"/>
    <property type="molecule type" value="Genomic_DNA"/>
</dbReference>
<organism evidence="1 2">
    <name type="scientific">Palleniella muris</name>
    <dbReference type="NCBI Taxonomy" id="3038145"/>
    <lineage>
        <taxon>Bacteria</taxon>
        <taxon>Pseudomonadati</taxon>
        <taxon>Bacteroidota</taxon>
        <taxon>Bacteroidia</taxon>
        <taxon>Bacteroidales</taxon>
        <taxon>Prevotellaceae</taxon>
        <taxon>Palleniella</taxon>
    </lineage>
</organism>
<sequence length="188" mass="22131">MRTNDCFDENGWLKDEYLWPLRQQITLGSIYVSDYENSFGIQSKKVCDFFTSFWDSYCQELAKEDGLWEQAVVLAKERLINEPDASESKVSNYQQDAYLELQCKKYDNEDTLLQWYGCFDGECPLPPTYVNVDIHWDFARSIRVIAASEDEAYDIVDEMMRKEEIPRSTFEPTGDYELDTNWQPESIL</sequence>
<proteinExistence type="predicted"/>
<evidence type="ECO:0000313" key="2">
    <source>
        <dbReference type="Proteomes" id="UP000308886"/>
    </source>
</evidence>
<reference evidence="1" key="1">
    <citation type="submission" date="2019-04" db="EMBL/GenBank/DDBJ databases">
        <title>Microbes associate with the intestines of laboratory mice.</title>
        <authorList>
            <person name="Navarre W."/>
            <person name="Wong E."/>
            <person name="Huang K."/>
            <person name="Tropini C."/>
            <person name="Ng K."/>
            <person name="Yu B."/>
        </authorList>
    </citation>
    <scope>NUCLEOTIDE SEQUENCE</scope>
    <source>
        <strain evidence="1">NM73_A23</strain>
    </source>
</reference>
<gene>
    <name evidence="1" type="ORF">E5358_05665</name>
</gene>
<dbReference type="Proteomes" id="UP000308886">
    <property type="component" value="Unassembled WGS sequence"/>
</dbReference>
<name>A0AC61QRG9_9BACT</name>
<evidence type="ECO:0000313" key="1">
    <source>
        <dbReference type="EMBL" id="TGX82825.1"/>
    </source>
</evidence>